<dbReference type="PANTHER" id="PTHR30036:SF7">
    <property type="entry name" value="ABC TRANSPORTER PERIPLASMIC-BINDING PROTEIN YPHF"/>
    <property type="match status" value="1"/>
</dbReference>
<dbReference type="Gene3D" id="3.40.50.2300">
    <property type="match status" value="2"/>
</dbReference>
<proteinExistence type="inferred from homology"/>
<keyword evidence="5" id="KW-0813">Transport</keyword>
<reference evidence="5 6" key="1">
    <citation type="submission" date="2020-08" db="EMBL/GenBank/DDBJ databases">
        <title>Genomic Encyclopedia of Type Strains, Phase IV (KMG-IV): sequencing the most valuable type-strain genomes for metagenomic binning, comparative biology and taxonomic classification.</title>
        <authorList>
            <person name="Goeker M."/>
        </authorList>
    </citation>
    <scope>NUCLEOTIDE SEQUENCE [LARGE SCALE GENOMIC DNA]</scope>
    <source>
        <strain evidence="5 6">DSM 25966</strain>
    </source>
</reference>
<keyword evidence="3" id="KW-0732">Signal</keyword>
<protein>
    <submittedName>
        <fullName evidence="5">Simple sugar transport system substrate-binding protein</fullName>
    </submittedName>
</protein>
<evidence type="ECO:0000256" key="3">
    <source>
        <dbReference type="SAM" id="SignalP"/>
    </source>
</evidence>
<dbReference type="GO" id="GO:0030288">
    <property type="term" value="C:outer membrane-bounded periplasmic space"/>
    <property type="evidence" value="ECO:0007669"/>
    <property type="project" value="TreeGrafter"/>
</dbReference>
<feature type="domain" description="Periplasmic binding protein" evidence="4">
    <location>
        <begin position="56"/>
        <end position="291"/>
    </location>
</feature>
<dbReference type="Pfam" id="PF13407">
    <property type="entry name" value="Peripla_BP_4"/>
    <property type="match status" value="1"/>
</dbReference>
<name>A0A840AMH4_9HYPH</name>
<sequence length="327" mass="33906">MRNLMKGLAGLALSAFLVAPLAAPAQAQEAADSGLTMYFQMGGNPGDTATLARELGAREAARILKVNLIEQHSGWDPQKMLVQASEALAAAPDAIAIMGHPGVAAMTPFLNKAKEEGVVVVLTDTNLPGTGLNYFGADSYGAGRNLADLAVKDGKLKAGDKVLVYGAFIEGAAGAITAKGTVDYLKENGLGVETLQWTQEAVLDPSLSVPVLVAYLESNPDTKAILVPGHGGVTAVLAKVLKDAGKKPGEVTAAGFDISSASIQGVKDGYITAVLDQQPYLQGFYGVLSAVLQKKYGLGNTQMFTSTGSMTKDNVELLEALVKTGIR</sequence>
<dbReference type="PANTHER" id="PTHR30036">
    <property type="entry name" value="D-XYLOSE-BINDING PERIPLASMIC PROTEIN"/>
    <property type="match status" value="1"/>
</dbReference>
<evidence type="ECO:0000259" key="4">
    <source>
        <dbReference type="Pfam" id="PF13407"/>
    </source>
</evidence>
<comment type="subcellular location">
    <subcellularLocation>
        <location evidence="1">Periplasm</location>
    </subcellularLocation>
</comment>
<dbReference type="InterPro" id="IPR028082">
    <property type="entry name" value="Peripla_BP_I"/>
</dbReference>
<gene>
    <name evidence="5" type="ORF">GGR25_001276</name>
</gene>
<dbReference type="RefSeq" id="WP_183397917.1">
    <property type="nucleotide sequence ID" value="NZ_JACIDS010000002.1"/>
</dbReference>
<evidence type="ECO:0000313" key="6">
    <source>
        <dbReference type="Proteomes" id="UP000553963"/>
    </source>
</evidence>
<dbReference type="EMBL" id="JACIDS010000002">
    <property type="protein sequence ID" value="MBB3930237.1"/>
    <property type="molecule type" value="Genomic_DNA"/>
</dbReference>
<accession>A0A840AMH4</accession>
<keyword evidence="5" id="KW-0762">Sugar transport</keyword>
<keyword evidence="6" id="KW-1185">Reference proteome</keyword>
<evidence type="ECO:0000256" key="1">
    <source>
        <dbReference type="ARBA" id="ARBA00004418"/>
    </source>
</evidence>
<dbReference type="Proteomes" id="UP000553963">
    <property type="component" value="Unassembled WGS sequence"/>
</dbReference>
<comment type="caution">
    <text evidence="5">The sequence shown here is derived from an EMBL/GenBank/DDBJ whole genome shotgun (WGS) entry which is preliminary data.</text>
</comment>
<evidence type="ECO:0000313" key="5">
    <source>
        <dbReference type="EMBL" id="MBB3930237.1"/>
    </source>
</evidence>
<evidence type="ECO:0000256" key="2">
    <source>
        <dbReference type="ARBA" id="ARBA00007639"/>
    </source>
</evidence>
<dbReference type="AlphaFoldDB" id="A0A840AMH4"/>
<feature type="signal peptide" evidence="3">
    <location>
        <begin position="1"/>
        <end position="27"/>
    </location>
</feature>
<dbReference type="GO" id="GO:0030246">
    <property type="term" value="F:carbohydrate binding"/>
    <property type="evidence" value="ECO:0007669"/>
    <property type="project" value="TreeGrafter"/>
</dbReference>
<dbReference type="InterPro" id="IPR050555">
    <property type="entry name" value="Bact_Solute-Bind_Prot2"/>
</dbReference>
<organism evidence="5 6">
    <name type="scientific">Kaistia hirudinis</name>
    <dbReference type="NCBI Taxonomy" id="1293440"/>
    <lineage>
        <taxon>Bacteria</taxon>
        <taxon>Pseudomonadati</taxon>
        <taxon>Pseudomonadota</taxon>
        <taxon>Alphaproteobacteria</taxon>
        <taxon>Hyphomicrobiales</taxon>
        <taxon>Kaistiaceae</taxon>
        <taxon>Kaistia</taxon>
    </lineage>
</organism>
<dbReference type="InterPro" id="IPR025997">
    <property type="entry name" value="SBP_2_dom"/>
</dbReference>
<comment type="similarity">
    <text evidence="2">Belongs to the bacterial solute-binding protein 2 family.</text>
</comment>
<feature type="chain" id="PRO_5033010884" evidence="3">
    <location>
        <begin position="28"/>
        <end position="327"/>
    </location>
</feature>
<dbReference type="SUPFAM" id="SSF53822">
    <property type="entry name" value="Periplasmic binding protein-like I"/>
    <property type="match status" value="1"/>
</dbReference>